<dbReference type="EMBL" id="AZFS01000003">
    <property type="protein sequence ID" value="KRL98534.1"/>
    <property type="molecule type" value="Genomic_DNA"/>
</dbReference>
<dbReference type="SMART" id="SM00347">
    <property type="entry name" value="HTH_MARR"/>
    <property type="match status" value="1"/>
</dbReference>
<organism evidence="7 8">
    <name type="scientific">Levilactobacillus hammesii DSM 16381</name>
    <dbReference type="NCBI Taxonomy" id="1423753"/>
    <lineage>
        <taxon>Bacteria</taxon>
        <taxon>Bacillati</taxon>
        <taxon>Bacillota</taxon>
        <taxon>Bacilli</taxon>
        <taxon>Lactobacillales</taxon>
        <taxon>Lactobacillaceae</taxon>
        <taxon>Levilactobacillus</taxon>
    </lineage>
</organism>
<keyword evidence="2" id="KW-0963">Cytoplasm</keyword>
<dbReference type="Gene3D" id="1.10.10.10">
    <property type="entry name" value="Winged helix-like DNA-binding domain superfamily/Winged helix DNA-binding domain"/>
    <property type="match status" value="1"/>
</dbReference>
<dbReference type="InterPro" id="IPR036390">
    <property type="entry name" value="WH_DNA-bd_sf"/>
</dbReference>
<dbReference type="InterPro" id="IPR039422">
    <property type="entry name" value="MarR/SlyA-like"/>
</dbReference>
<dbReference type="GO" id="GO:0005737">
    <property type="term" value="C:cytoplasm"/>
    <property type="evidence" value="ECO:0007669"/>
    <property type="project" value="UniProtKB-SubCell"/>
</dbReference>
<dbReference type="InterPro" id="IPR036388">
    <property type="entry name" value="WH-like_DNA-bd_sf"/>
</dbReference>
<proteinExistence type="predicted"/>
<evidence type="ECO:0000256" key="3">
    <source>
        <dbReference type="ARBA" id="ARBA00023015"/>
    </source>
</evidence>
<dbReference type="GO" id="GO:0003700">
    <property type="term" value="F:DNA-binding transcription factor activity"/>
    <property type="evidence" value="ECO:0007669"/>
    <property type="project" value="InterPro"/>
</dbReference>
<gene>
    <name evidence="7" type="ORF">FD28_GL001897</name>
</gene>
<name>A0A0R1UZB0_9LACO</name>
<dbReference type="PROSITE" id="PS50995">
    <property type="entry name" value="HTH_MARR_2"/>
    <property type="match status" value="1"/>
</dbReference>
<protein>
    <submittedName>
        <fullName evidence="7">Transcriptional regulator</fullName>
    </submittedName>
</protein>
<dbReference type="InterPro" id="IPR055166">
    <property type="entry name" value="Transc_reg_Sar_Rot_HTH"/>
</dbReference>
<dbReference type="PATRIC" id="fig|1423753.3.peg.1992"/>
<keyword evidence="3" id="KW-0805">Transcription regulation</keyword>
<evidence type="ECO:0000313" key="8">
    <source>
        <dbReference type="Proteomes" id="UP000051580"/>
    </source>
</evidence>
<dbReference type="PANTHER" id="PTHR33164:SF5">
    <property type="entry name" value="ORGANIC HYDROPEROXIDE RESISTANCE TRANSCRIPTIONAL REGULATOR"/>
    <property type="match status" value="1"/>
</dbReference>
<dbReference type="PRINTS" id="PR00598">
    <property type="entry name" value="HTHMARR"/>
</dbReference>
<keyword evidence="5" id="KW-0804">Transcription</keyword>
<dbReference type="Pfam" id="PF22381">
    <property type="entry name" value="Staph_reg_Sar_Rot"/>
    <property type="match status" value="1"/>
</dbReference>
<feature type="domain" description="HTH marR-type" evidence="6">
    <location>
        <begin position="46"/>
        <end position="176"/>
    </location>
</feature>
<dbReference type="Proteomes" id="UP000051580">
    <property type="component" value="Unassembled WGS sequence"/>
</dbReference>
<dbReference type="STRING" id="1423753.FD28_GL001897"/>
<comment type="caution">
    <text evidence="7">The sequence shown here is derived from an EMBL/GenBank/DDBJ whole genome shotgun (WGS) entry which is preliminary data.</text>
</comment>
<reference evidence="7 8" key="1">
    <citation type="journal article" date="2015" name="Genome Announc.">
        <title>Expanding the biotechnology potential of lactobacilli through comparative genomics of 213 strains and associated genera.</title>
        <authorList>
            <person name="Sun Z."/>
            <person name="Harris H.M."/>
            <person name="McCann A."/>
            <person name="Guo C."/>
            <person name="Argimon S."/>
            <person name="Zhang W."/>
            <person name="Yang X."/>
            <person name="Jeffery I.B."/>
            <person name="Cooney J.C."/>
            <person name="Kagawa T.F."/>
            <person name="Liu W."/>
            <person name="Song Y."/>
            <person name="Salvetti E."/>
            <person name="Wrobel A."/>
            <person name="Rasinkangas P."/>
            <person name="Parkhill J."/>
            <person name="Rea M.C."/>
            <person name="O'Sullivan O."/>
            <person name="Ritari J."/>
            <person name="Douillard F.P."/>
            <person name="Paul Ross R."/>
            <person name="Yang R."/>
            <person name="Briner A.E."/>
            <person name="Felis G.E."/>
            <person name="de Vos W.M."/>
            <person name="Barrangou R."/>
            <person name="Klaenhammer T.R."/>
            <person name="Caufield P.W."/>
            <person name="Cui Y."/>
            <person name="Zhang H."/>
            <person name="O'Toole P.W."/>
        </authorList>
    </citation>
    <scope>NUCLEOTIDE SEQUENCE [LARGE SCALE GENOMIC DNA]</scope>
    <source>
        <strain evidence="7 8">DSM 16381</strain>
    </source>
</reference>
<evidence type="ECO:0000313" key="7">
    <source>
        <dbReference type="EMBL" id="KRL98534.1"/>
    </source>
</evidence>
<dbReference type="AlphaFoldDB" id="A0A0R1UZB0"/>
<evidence type="ECO:0000256" key="4">
    <source>
        <dbReference type="ARBA" id="ARBA00023125"/>
    </source>
</evidence>
<dbReference type="FunFam" id="1.10.10.10:FF:000163">
    <property type="entry name" value="MarR family transcriptional regulator"/>
    <property type="match status" value="1"/>
</dbReference>
<keyword evidence="4" id="KW-0238">DNA-binding</keyword>
<evidence type="ECO:0000256" key="5">
    <source>
        <dbReference type="ARBA" id="ARBA00023163"/>
    </source>
</evidence>
<dbReference type="PANTHER" id="PTHR33164">
    <property type="entry name" value="TRANSCRIPTIONAL REGULATOR, MARR FAMILY"/>
    <property type="match status" value="1"/>
</dbReference>
<comment type="subcellular location">
    <subcellularLocation>
        <location evidence="1">Cytoplasm</location>
    </subcellularLocation>
</comment>
<evidence type="ECO:0000256" key="1">
    <source>
        <dbReference type="ARBA" id="ARBA00004496"/>
    </source>
</evidence>
<sequence length="195" mass="22232">MNIGCQQPPMRRVALLASDNLIVYNTLKSKRKEANAMADVNPVLLDEQLCFSIYSASKKFNHFYQSALAPFGLTYPQYIAMLVLWEKAPLTVHQLGERLELDSGTLTPLLKRLEKQGWVSRVRSQTDERQVLIHLTEMATTKRDEVYSRIGQCQTLLGMTSDEIDSMMTELVTVKEQLDTVSHQRLIAKEVDKTN</sequence>
<accession>A0A0R1UZB0</accession>
<dbReference type="GO" id="GO:0003677">
    <property type="term" value="F:DNA binding"/>
    <property type="evidence" value="ECO:0007669"/>
    <property type="project" value="UniProtKB-KW"/>
</dbReference>
<evidence type="ECO:0000259" key="6">
    <source>
        <dbReference type="PROSITE" id="PS50995"/>
    </source>
</evidence>
<evidence type="ECO:0000256" key="2">
    <source>
        <dbReference type="ARBA" id="ARBA00022490"/>
    </source>
</evidence>
<dbReference type="GO" id="GO:0006950">
    <property type="term" value="P:response to stress"/>
    <property type="evidence" value="ECO:0007669"/>
    <property type="project" value="TreeGrafter"/>
</dbReference>
<keyword evidence="8" id="KW-1185">Reference proteome</keyword>
<dbReference type="InterPro" id="IPR000835">
    <property type="entry name" value="HTH_MarR-typ"/>
</dbReference>
<dbReference type="SUPFAM" id="SSF46785">
    <property type="entry name" value="Winged helix' DNA-binding domain"/>
    <property type="match status" value="1"/>
</dbReference>